<comment type="caution">
    <text evidence="1">The sequence shown here is derived from an EMBL/GenBank/DDBJ whole genome shotgun (WGS) entry which is preliminary data.</text>
</comment>
<sequence length="104" mass="11700">MSDRVFDRVAGRIHGFVTNKEASGRSDAYSFFDGNGAWYDELGLGVDGVAHFCVAGSVVYDYCGHPCQIGHFIRGNLWSWAKLDIFLAKSLISTIIHKYKKQFY</sequence>
<gene>
    <name evidence="1" type="ORF">BpHYR1_009094</name>
</gene>
<organism evidence="1 2">
    <name type="scientific">Brachionus plicatilis</name>
    <name type="common">Marine rotifer</name>
    <name type="synonym">Brachionus muelleri</name>
    <dbReference type="NCBI Taxonomy" id="10195"/>
    <lineage>
        <taxon>Eukaryota</taxon>
        <taxon>Metazoa</taxon>
        <taxon>Spiralia</taxon>
        <taxon>Gnathifera</taxon>
        <taxon>Rotifera</taxon>
        <taxon>Eurotatoria</taxon>
        <taxon>Monogononta</taxon>
        <taxon>Pseudotrocha</taxon>
        <taxon>Ploima</taxon>
        <taxon>Brachionidae</taxon>
        <taxon>Brachionus</taxon>
    </lineage>
</organism>
<reference evidence="1 2" key="1">
    <citation type="journal article" date="2018" name="Sci. Rep.">
        <title>Genomic signatures of local adaptation to the degree of environmental predictability in rotifers.</title>
        <authorList>
            <person name="Franch-Gras L."/>
            <person name="Hahn C."/>
            <person name="Garcia-Roger E.M."/>
            <person name="Carmona M.J."/>
            <person name="Serra M."/>
            <person name="Gomez A."/>
        </authorList>
    </citation>
    <scope>NUCLEOTIDE SEQUENCE [LARGE SCALE GENOMIC DNA]</scope>
    <source>
        <strain evidence="1">HYR1</strain>
    </source>
</reference>
<accession>A0A3M7QMF1</accession>
<protein>
    <submittedName>
        <fullName evidence="1">Uncharacterized protein</fullName>
    </submittedName>
</protein>
<dbReference type="Proteomes" id="UP000276133">
    <property type="component" value="Unassembled WGS sequence"/>
</dbReference>
<evidence type="ECO:0000313" key="1">
    <source>
        <dbReference type="EMBL" id="RNA12606.1"/>
    </source>
</evidence>
<dbReference type="AlphaFoldDB" id="A0A3M7QMF1"/>
<keyword evidence="2" id="KW-1185">Reference proteome</keyword>
<evidence type="ECO:0000313" key="2">
    <source>
        <dbReference type="Proteomes" id="UP000276133"/>
    </source>
</evidence>
<proteinExistence type="predicted"/>
<dbReference type="EMBL" id="REGN01005653">
    <property type="protein sequence ID" value="RNA12606.1"/>
    <property type="molecule type" value="Genomic_DNA"/>
</dbReference>
<name>A0A3M7QMF1_BRAPC</name>